<keyword evidence="2" id="KW-1185">Reference proteome</keyword>
<sequence>MDCRTRNNRWGWPRCAVAIVFSRRGDSGYPLDPWLLTPVPCHPPVQTAEEKYNTAHATIRSVVERCIGLLMSRFRSLQRYRTLLYEPERAANIVAACVVLHT</sequence>
<evidence type="ECO:0000313" key="2">
    <source>
        <dbReference type="Proteomes" id="UP000821865"/>
    </source>
</evidence>
<proteinExistence type="predicted"/>
<evidence type="ECO:0000313" key="1">
    <source>
        <dbReference type="EMBL" id="KAH7941872.1"/>
    </source>
</evidence>
<protein>
    <submittedName>
        <fullName evidence="1">Uncharacterized protein</fullName>
    </submittedName>
</protein>
<organism evidence="1 2">
    <name type="scientific">Dermacentor silvarum</name>
    <name type="common">Tick</name>
    <dbReference type="NCBI Taxonomy" id="543639"/>
    <lineage>
        <taxon>Eukaryota</taxon>
        <taxon>Metazoa</taxon>
        <taxon>Ecdysozoa</taxon>
        <taxon>Arthropoda</taxon>
        <taxon>Chelicerata</taxon>
        <taxon>Arachnida</taxon>
        <taxon>Acari</taxon>
        <taxon>Parasitiformes</taxon>
        <taxon>Ixodida</taxon>
        <taxon>Ixodoidea</taxon>
        <taxon>Ixodidae</taxon>
        <taxon>Rhipicephalinae</taxon>
        <taxon>Dermacentor</taxon>
    </lineage>
</organism>
<reference evidence="1" key="1">
    <citation type="submission" date="2020-05" db="EMBL/GenBank/DDBJ databases">
        <title>Large-scale comparative analyses of tick genomes elucidate their genetic diversity and vector capacities.</title>
        <authorList>
            <person name="Jia N."/>
            <person name="Wang J."/>
            <person name="Shi W."/>
            <person name="Du L."/>
            <person name="Sun Y."/>
            <person name="Zhan W."/>
            <person name="Jiang J."/>
            <person name="Wang Q."/>
            <person name="Zhang B."/>
            <person name="Ji P."/>
            <person name="Sakyi L.B."/>
            <person name="Cui X."/>
            <person name="Yuan T."/>
            <person name="Jiang B."/>
            <person name="Yang W."/>
            <person name="Lam T.T.-Y."/>
            <person name="Chang Q."/>
            <person name="Ding S."/>
            <person name="Wang X."/>
            <person name="Zhu J."/>
            <person name="Ruan X."/>
            <person name="Zhao L."/>
            <person name="Wei J."/>
            <person name="Que T."/>
            <person name="Du C."/>
            <person name="Cheng J."/>
            <person name="Dai P."/>
            <person name="Han X."/>
            <person name="Huang E."/>
            <person name="Gao Y."/>
            <person name="Liu J."/>
            <person name="Shao H."/>
            <person name="Ye R."/>
            <person name="Li L."/>
            <person name="Wei W."/>
            <person name="Wang X."/>
            <person name="Wang C."/>
            <person name="Yang T."/>
            <person name="Huo Q."/>
            <person name="Li W."/>
            <person name="Guo W."/>
            <person name="Chen H."/>
            <person name="Zhou L."/>
            <person name="Ni X."/>
            <person name="Tian J."/>
            <person name="Zhou Y."/>
            <person name="Sheng Y."/>
            <person name="Liu T."/>
            <person name="Pan Y."/>
            <person name="Xia L."/>
            <person name="Li J."/>
            <person name="Zhao F."/>
            <person name="Cao W."/>
        </authorList>
    </citation>
    <scope>NUCLEOTIDE SEQUENCE</scope>
    <source>
        <strain evidence="1">Dsil-2018</strain>
    </source>
</reference>
<gene>
    <name evidence="1" type="ORF">HPB49_018206</name>
</gene>
<dbReference type="Proteomes" id="UP000821865">
    <property type="component" value="Chromosome 7"/>
</dbReference>
<dbReference type="EMBL" id="CM023476">
    <property type="protein sequence ID" value="KAH7941872.1"/>
    <property type="molecule type" value="Genomic_DNA"/>
</dbReference>
<comment type="caution">
    <text evidence="1">The sequence shown here is derived from an EMBL/GenBank/DDBJ whole genome shotgun (WGS) entry which is preliminary data.</text>
</comment>
<accession>A0ACB8CGR6</accession>
<name>A0ACB8CGR6_DERSI</name>